<name>A0AAW2B424_CULAL</name>
<accession>A0AAW2B424</accession>
<evidence type="ECO:0000313" key="1">
    <source>
        <dbReference type="EMBL" id="KAK9958546.1"/>
    </source>
</evidence>
<comment type="caution">
    <text evidence="2">The sequence shown here is derived from an EMBL/GenBank/DDBJ whole genome shotgun (WGS) entry which is preliminary data.</text>
</comment>
<sequence length="54" mass="5983">GVIVSVPPPVSGPPQVAPTVVATIEKLKEENRLLKEERDFLCEQLKSSLDKRQL</sequence>
<protein>
    <submittedName>
        <fullName evidence="2">Uncharacterized protein</fullName>
    </submittedName>
</protein>
<dbReference type="EMBL" id="JAWDJR010000018">
    <property type="protein sequence ID" value="KAK9958546.1"/>
    <property type="molecule type" value="Genomic_DNA"/>
</dbReference>
<dbReference type="AlphaFoldDB" id="A0AAW2B424"/>
<feature type="non-terminal residue" evidence="2">
    <location>
        <position position="54"/>
    </location>
</feature>
<proteinExistence type="predicted"/>
<gene>
    <name evidence="1" type="ORF">ABG768_010659</name>
    <name evidence="2" type="ORF">ABG768_013508</name>
</gene>
<reference evidence="2 3" key="1">
    <citation type="submission" date="2024-05" db="EMBL/GenBank/DDBJ databases">
        <title>A high-quality chromosomal-level genome assembly of Topmouth culter (Culter alburnus).</title>
        <authorList>
            <person name="Zhao H."/>
        </authorList>
    </citation>
    <scope>NUCLEOTIDE SEQUENCE [LARGE SCALE GENOMIC DNA]</scope>
    <source>
        <strain evidence="2">CATC2023</strain>
        <tissue evidence="2">Muscle</tissue>
    </source>
</reference>
<evidence type="ECO:0000313" key="2">
    <source>
        <dbReference type="EMBL" id="KAK9980113.1"/>
    </source>
</evidence>
<feature type="non-terminal residue" evidence="2">
    <location>
        <position position="1"/>
    </location>
</feature>
<keyword evidence="3" id="KW-1185">Reference proteome</keyword>
<organism evidence="2 3">
    <name type="scientific">Culter alburnus</name>
    <name type="common">Topmouth culter</name>
    <dbReference type="NCBI Taxonomy" id="194366"/>
    <lineage>
        <taxon>Eukaryota</taxon>
        <taxon>Metazoa</taxon>
        <taxon>Chordata</taxon>
        <taxon>Craniata</taxon>
        <taxon>Vertebrata</taxon>
        <taxon>Euteleostomi</taxon>
        <taxon>Actinopterygii</taxon>
        <taxon>Neopterygii</taxon>
        <taxon>Teleostei</taxon>
        <taxon>Ostariophysi</taxon>
        <taxon>Cypriniformes</taxon>
        <taxon>Xenocyprididae</taxon>
        <taxon>Xenocypridinae</taxon>
        <taxon>Culter</taxon>
    </lineage>
</organism>
<evidence type="ECO:0000313" key="3">
    <source>
        <dbReference type="Proteomes" id="UP001479290"/>
    </source>
</evidence>
<dbReference type="Proteomes" id="UP001479290">
    <property type="component" value="Unassembled WGS sequence"/>
</dbReference>
<dbReference type="EMBL" id="JAWDJR010000002">
    <property type="protein sequence ID" value="KAK9980113.1"/>
    <property type="molecule type" value="Genomic_DNA"/>
</dbReference>